<evidence type="ECO:0000313" key="2">
    <source>
        <dbReference type="Proteomes" id="UP001222603"/>
    </source>
</evidence>
<name>A0AAW6GZG7_BACUN</name>
<dbReference type="Gene3D" id="3.30.565.10">
    <property type="entry name" value="Histidine kinase-like ATPase, C-terminal domain"/>
    <property type="match status" value="1"/>
</dbReference>
<keyword evidence="1" id="KW-0547">Nucleotide-binding</keyword>
<dbReference type="InterPro" id="IPR036890">
    <property type="entry name" value="HATPase_C_sf"/>
</dbReference>
<gene>
    <name evidence="1" type="ORF">POZ10_04500</name>
</gene>
<accession>A0AAW6GZG7</accession>
<keyword evidence="1" id="KW-0067">ATP-binding</keyword>
<reference evidence="1" key="1">
    <citation type="submission" date="2022-10" db="EMBL/GenBank/DDBJ databases">
        <title>Human gut microbiome strain richness.</title>
        <authorList>
            <person name="Chen-Liaw A."/>
        </authorList>
    </citation>
    <scope>NUCLEOTIDE SEQUENCE</scope>
    <source>
        <strain evidence="1">1001713st1_F9_1001713B170221_170320</strain>
    </source>
</reference>
<dbReference type="GO" id="GO:0005524">
    <property type="term" value="F:ATP binding"/>
    <property type="evidence" value="ECO:0007669"/>
    <property type="project" value="UniProtKB-KW"/>
</dbReference>
<evidence type="ECO:0000313" key="1">
    <source>
        <dbReference type="EMBL" id="MDC1899879.1"/>
    </source>
</evidence>
<comment type="caution">
    <text evidence="1">The sequence shown here is derived from an EMBL/GenBank/DDBJ whole genome shotgun (WGS) entry which is preliminary data.</text>
</comment>
<feature type="non-terminal residue" evidence="1">
    <location>
        <position position="1"/>
    </location>
</feature>
<organism evidence="1 2">
    <name type="scientific">Bacteroides uniformis</name>
    <dbReference type="NCBI Taxonomy" id="820"/>
    <lineage>
        <taxon>Bacteria</taxon>
        <taxon>Pseudomonadati</taxon>
        <taxon>Bacteroidota</taxon>
        <taxon>Bacteroidia</taxon>
        <taxon>Bacteroidales</taxon>
        <taxon>Bacteroidaceae</taxon>
        <taxon>Bacteroides</taxon>
    </lineage>
</organism>
<dbReference type="SUPFAM" id="SSF55874">
    <property type="entry name" value="ATPase domain of HSP90 chaperone/DNA topoisomerase II/histidine kinase"/>
    <property type="match status" value="1"/>
</dbReference>
<dbReference type="Proteomes" id="UP001222603">
    <property type="component" value="Unassembled WGS sequence"/>
</dbReference>
<dbReference type="AlphaFoldDB" id="A0AAW6GZG7"/>
<dbReference type="EMBL" id="JAQNSI010000124">
    <property type="protein sequence ID" value="MDC1899879.1"/>
    <property type="molecule type" value="Genomic_DNA"/>
</dbReference>
<protein>
    <submittedName>
        <fullName evidence="1">ATP-binding protein</fullName>
    </submittedName>
</protein>
<sequence length="225" mass="25892">CLSTIKHETIYYPNKIKQLIGKLRSGKQTEAEERETVVAISELIEYYKGIFTTLSSCASRQLEEVTFRRATISVPELMATAGKYFRKVYKGNKAHIDFKIQPLEGRITGDWNQLRFLLENLIDEACSVTLDGAVCLSAREDGEFIRFLFTDMRREKTREELNQLFYPDLSRMTAGEKGELYGTEYLVCKQIIRDHDEFAGRRGCRINAEPGKEGGFTIYFTLPKK</sequence>
<proteinExistence type="predicted"/>